<dbReference type="GO" id="GO:0018826">
    <property type="term" value="F:methionine gamma-lyase activity"/>
    <property type="evidence" value="ECO:0007669"/>
    <property type="project" value="UniProtKB-EC"/>
</dbReference>
<dbReference type="EC" id="4.4.1.11" evidence="3"/>
<protein>
    <recommendedName>
        <fullName evidence="4">L-methionine gamma-lyase</fullName>
        <ecNumber evidence="3">4.4.1.11</ecNumber>
        <ecNumber evidence="7">4.4.1.2</ecNumber>
    </recommendedName>
    <alternativeName>
        <fullName evidence="8">Homocysteine desulfhydrase</fullName>
    </alternativeName>
</protein>
<feature type="modified residue" description="N6-(pyridoxal phosphate)lysine" evidence="11">
    <location>
        <position position="226"/>
    </location>
</feature>
<dbReference type="InterPro" id="IPR015424">
    <property type="entry name" value="PyrdxlP-dep_Trfase"/>
</dbReference>
<evidence type="ECO:0000256" key="3">
    <source>
        <dbReference type="ARBA" id="ARBA00012222"/>
    </source>
</evidence>
<dbReference type="Pfam" id="PF01053">
    <property type="entry name" value="Cys_Met_Meta_PP"/>
    <property type="match status" value="1"/>
</dbReference>
<dbReference type="GO" id="GO:0005737">
    <property type="term" value="C:cytoplasm"/>
    <property type="evidence" value="ECO:0007669"/>
    <property type="project" value="TreeGrafter"/>
</dbReference>
<evidence type="ECO:0000256" key="4">
    <source>
        <dbReference type="ARBA" id="ARBA00019040"/>
    </source>
</evidence>
<dbReference type="GO" id="GO:0030170">
    <property type="term" value="F:pyridoxal phosphate binding"/>
    <property type="evidence" value="ECO:0007669"/>
    <property type="project" value="InterPro"/>
</dbReference>
<evidence type="ECO:0000256" key="2">
    <source>
        <dbReference type="ARBA" id="ARBA00008667"/>
    </source>
</evidence>
<evidence type="ECO:0000256" key="6">
    <source>
        <dbReference type="ARBA" id="ARBA00023239"/>
    </source>
</evidence>
<sequence length="412" mass="44787">MGNFDSRQGIGTLVNHFNEGENPYHAHVAPIFQTSTFGFPDVATGAAIFKGEDSGFTYTRIKNPNQVQLAGKIAALEGLDLLRAQPQRSPDEVVAGQVFATGMAAITTAILARVKAGDTIIAQEALYAATFTFLDQILPRYGVKVVWLRDLQPQAWQQAFEQNPGAVLAYVETPANPTMAIVDLKAVAEIAHHHNAWVMVDNTFASPYAQRPLSLGADVVLHSTTKYLSGHGTIVGGAAVSRHVDWVHGPLTSLLKTLGGTAAPFDCWLTNLGLRTFELRMQRHCENAMQVAGYLEDHPKVARVFYPGLESHRDHKLAKKQMYAFGGMMSFELKGGLAAGEALLNHVKMMTLAVSLGNTDTLIQHPASMTHANVPREERLKIGLTDGLVRLSVGVENVEDILRDLDQALAYA</sequence>
<dbReference type="GO" id="GO:0019346">
    <property type="term" value="P:transsulfuration"/>
    <property type="evidence" value="ECO:0007669"/>
    <property type="project" value="InterPro"/>
</dbReference>
<dbReference type="EC" id="4.4.1.2" evidence="7"/>
<dbReference type="FunFam" id="3.40.640.10:FF:000046">
    <property type="entry name" value="Cystathionine gamma-lyase"/>
    <property type="match status" value="1"/>
</dbReference>
<gene>
    <name evidence="13" type="ORF">ENT17_03095</name>
</gene>
<dbReference type="GO" id="GO:0008483">
    <property type="term" value="F:transaminase activity"/>
    <property type="evidence" value="ECO:0007669"/>
    <property type="project" value="UniProtKB-KW"/>
</dbReference>
<keyword evidence="6" id="KW-0456">Lyase</keyword>
<dbReference type="CDD" id="cd00614">
    <property type="entry name" value="CGS_like"/>
    <property type="match status" value="1"/>
</dbReference>
<evidence type="ECO:0000256" key="11">
    <source>
        <dbReference type="PIRSR" id="PIRSR001434-2"/>
    </source>
</evidence>
<dbReference type="FunFam" id="3.90.1150.10:FF:000008">
    <property type="entry name" value="Cystathionine gamma-synthase"/>
    <property type="match status" value="1"/>
</dbReference>
<keyword evidence="5 11" id="KW-0663">Pyridoxal phosphate</keyword>
<keyword evidence="13" id="KW-0032">Aminotransferase</keyword>
<dbReference type="PIRSF" id="PIRSF001434">
    <property type="entry name" value="CGS"/>
    <property type="match status" value="1"/>
</dbReference>
<evidence type="ECO:0000256" key="9">
    <source>
        <dbReference type="ARBA" id="ARBA00048780"/>
    </source>
</evidence>
<dbReference type="InterPro" id="IPR015422">
    <property type="entry name" value="PyrdxlP-dep_Trfase_small"/>
</dbReference>
<comment type="cofactor">
    <cofactor evidence="1 12">
        <name>pyridoxal 5'-phosphate</name>
        <dbReference type="ChEBI" id="CHEBI:597326"/>
    </cofactor>
</comment>
<comment type="catalytic activity">
    <reaction evidence="10">
        <text>L-methionine + H2O = methanethiol + 2-oxobutanoate + NH4(+)</text>
        <dbReference type="Rhea" id="RHEA:23800"/>
        <dbReference type="ChEBI" id="CHEBI:15377"/>
        <dbReference type="ChEBI" id="CHEBI:16007"/>
        <dbReference type="ChEBI" id="CHEBI:16763"/>
        <dbReference type="ChEBI" id="CHEBI:28938"/>
        <dbReference type="ChEBI" id="CHEBI:57844"/>
        <dbReference type="EC" id="4.4.1.11"/>
    </reaction>
    <physiologicalReaction direction="left-to-right" evidence="10">
        <dbReference type="Rhea" id="RHEA:23801"/>
    </physiologicalReaction>
</comment>
<dbReference type="Gene3D" id="3.90.1150.10">
    <property type="entry name" value="Aspartate Aminotransferase, domain 1"/>
    <property type="match status" value="1"/>
</dbReference>
<accession>A0A7C4Q0U9</accession>
<evidence type="ECO:0000256" key="10">
    <source>
        <dbReference type="ARBA" id="ARBA00052699"/>
    </source>
</evidence>
<keyword evidence="13" id="KW-0808">Transferase</keyword>
<comment type="similarity">
    <text evidence="2">Belongs to the trans-sulfuration enzymes family. L-methionine gamma-lyase subfamily.</text>
</comment>
<dbReference type="PROSITE" id="PS00868">
    <property type="entry name" value="CYS_MET_METAB_PP"/>
    <property type="match status" value="1"/>
</dbReference>
<evidence type="ECO:0000256" key="5">
    <source>
        <dbReference type="ARBA" id="ARBA00022898"/>
    </source>
</evidence>
<dbReference type="PANTHER" id="PTHR11808">
    <property type="entry name" value="TRANS-SULFURATION ENZYME FAMILY MEMBER"/>
    <property type="match status" value="1"/>
</dbReference>
<dbReference type="InterPro" id="IPR015421">
    <property type="entry name" value="PyrdxlP-dep_Trfase_major"/>
</dbReference>
<evidence type="ECO:0000256" key="8">
    <source>
        <dbReference type="ARBA" id="ARBA00047199"/>
    </source>
</evidence>
<dbReference type="InterPro" id="IPR000277">
    <property type="entry name" value="Cys/Met-Metab_PyrdxlP-dep_enz"/>
</dbReference>
<dbReference type="SUPFAM" id="SSF53383">
    <property type="entry name" value="PLP-dependent transferases"/>
    <property type="match status" value="1"/>
</dbReference>
<dbReference type="InterPro" id="IPR054542">
    <property type="entry name" value="Cys_met_metab_PP"/>
</dbReference>
<dbReference type="PANTHER" id="PTHR11808:SF80">
    <property type="entry name" value="CYSTATHIONINE GAMMA-LYASE"/>
    <property type="match status" value="1"/>
</dbReference>
<evidence type="ECO:0000256" key="7">
    <source>
        <dbReference type="ARBA" id="ARBA00047175"/>
    </source>
</evidence>
<comment type="caution">
    <text evidence="13">The sequence shown here is derived from an EMBL/GenBank/DDBJ whole genome shotgun (WGS) entry which is preliminary data.</text>
</comment>
<proteinExistence type="inferred from homology"/>
<organism evidence="13">
    <name type="scientific">Bellilinea caldifistulae</name>
    <dbReference type="NCBI Taxonomy" id="360411"/>
    <lineage>
        <taxon>Bacteria</taxon>
        <taxon>Bacillati</taxon>
        <taxon>Chloroflexota</taxon>
        <taxon>Anaerolineae</taxon>
        <taxon>Anaerolineales</taxon>
        <taxon>Anaerolineaceae</taxon>
        <taxon>Bellilinea</taxon>
    </lineage>
</organism>
<comment type="catalytic activity">
    <reaction evidence="9">
        <text>L-homocysteine + H2O = 2-oxobutanoate + hydrogen sulfide + NH4(+) + H(+)</text>
        <dbReference type="Rhea" id="RHEA:14501"/>
        <dbReference type="ChEBI" id="CHEBI:15377"/>
        <dbReference type="ChEBI" id="CHEBI:15378"/>
        <dbReference type="ChEBI" id="CHEBI:16763"/>
        <dbReference type="ChEBI" id="CHEBI:28938"/>
        <dbReference type="ChEBI" id="CHEBI:29919"/>
        <dbReference type="ChEBI" id="CHEBI:58199"/>
        <dbReference type="EC" id="4.4.1.2"/>
    </reaction>
    <physiologicalReaction direction="left-to-right" evidence="9">
        <dbReference type="Rhea" id="RHEA:14502"/>
    </physiologicalReaction>
</comment>
<dbReference type="AlphaFoldDB" id="A0A7C4Q0U9"/>
<evidence type="ECO:0000256" key="1">
    <source>
        <dbReference type="ARBA" id="ARBA00001933"/>
    </source>
</evidence>
<reference evidence="13" key="1">
    <citation type="journal article" date="2020" name="mSystems">
        <title>Genome- and Community-Level Interaction Insights into Carbon Utilization and Element Cycling Functions of Hydrothermarchaeota in Hydrothermal Sediment.</title>
        <authorList>
            <person name="Zhou Z."/>
            <person name="Liu Y."/>
            <person name="Xu W."/>
            <person name="Pan J."/>
            <person name="Luo Z.H."/>
            <person name="Li M."/>
        </authorList>
    </citation>
    <scope>NUCLEOTIDE SEQUENCE [LARGE SCALE GENOMIC DNA]</scope>
    <source>
        <strain evidence="13">SpSt-556</strain>
    </source>
</reference>
<dbReference type="GO" id="GO:0047982">
    <property type="term" value="F:homocysteine desulfhydrase activity"/>
    <property type="evidence" value="ECO:0007669"/>
    <property type="project" value="UniProtKB-EC"/>
</dbReference>
<evidence type="ECO:0000256" key="12">
    <source>
        <dbReference type="RuleBase" id="RU362118"/>
    </source>
</evidence>
<name>A0A7C4Q0U9_9CHLR</name>
<dbReference type="Gene3D" id="3.40.640.10">
    <property type="entry name" value="Type I PLP-dependent aspartate aminotransferase-like (Major domain)"/>
    <property type="match status" value="1"/>
</dbReference>
<dbReference type="EMBL" id="DSXR01000040">
    <property type="protein sequence ID" value="HGS86584.1"/>
    <property type="molecule type" value="Genomic_DNA"/>
</dbReference>
<evidence type="ECO:0000313" key="13">
    <source>
        <dbReference type="EMBL" id="HGS86584.1"/>
    </source>
</evidence>